<reference evidence="1" key="1">
    <citation type="submission" date="2020-08" db="EMBL/GenBank/DDBJ databases">
        <title>Multicomponent nature underlies the extraordinary mechanical properties of spider dragline silk.</title>
        <authorList>
            <person name="Kono N."/>
            <person name="Nakamura H."/>
            <person name="Mori M."/>
            <person name="Yoshida Y."/>
            <person name="Ohtoshi R."/>
            <person name="Malay A.D."/>
            <person name="Moran D.A.P."/>
            <person name="Tomita M."/>
            <person name="Numata K."/>
            <person name="Arakawa K."/>
        </authorList>
    </citation>
    <scope>NUCLEOTIDE SEQUENCE</scope>
</reference>
<organism evidence="1 2">
    <name type="scientific">Nephila pilipes</name>
    <name type="common">Giant wood spider</name>
    <name type="synonym">Nephila maculata</name>
    <dbReference type="NCBI Taxonomy" id="299642"/>
    <lineage>
        <taxon>Eukaryota</taxon>
        <taxon>Metazoa</taxon>
        <taxon>Ecdysozoa</taxon>
        <taxon>Arthropoda</taxon>
        <taxon>Chelicerata</taxon>
        <taxon>Arachnida</taxon>
        <taxon>Araneae</taxon>
        <taxon>Araneomorphae</taxon>
        <taxon>Entelegynae</taxon>
        <taxon>Araneoidea</taxon>
        <taxon>Nephilidae</taxon>
        <taxon>Nephila</taxon>
    </lineage>
</organism>
<dbReference type="EMBL" id="BMAW01022125">
    <property type="protein sequence ID" value="GFT76375.1"/>
    <property type="molecule type" value="Genomic_DNA"/>
</dbReference>
<accession>A0A8X6PML2</accession>
<name>A0A8X6PML2_NEPPI</name>
<dbReference type="Proteomes" id="UP000887013">
    <property type="component" value="Unassembled WGS sequence"/>
</dbReference>
<evidence type="ECO:0000313" key="2">
    <source>
        <dbReference type="Proteomes" id="UP000887013"/>
    </source>
</evidence>
<gene>
    <name evidence="1" type="ORF">NPIL_318311</name>
</gene>
<evidence type="ECO:0000313" key="1">
    <source>
        <dbReference type="EMBL" id="GFT76375.1"/>
    </source>
</evidence>
<dbReference type="AlphaFoldDB" id="A0A8X6PML2"/>
<proteinExistence type="predicted"/>
<comment type="caution">
    <text evidence="1">The sequence shown here is derived from an EMBL/GenBank/DDBJ whole genome shotgun (WGS) entry which is preliminary data.</text>
</comment>
<keyword evidence="2" id="KW-1185">Reference proteome</keyword>
<protein>
    <submittedName>
        <fullName evidence="1">Uncharacterized protein</fullName>
    </submittedName>
</protein>
<sequence>MSSIKLKTLRKKPIKCVNWAPAISKTNKYFASYAFYFKSSWIFAGSPFAAIISSNSTAHFSTHKFIFRSLRYSLQRMRELRSWAVRADRDRFSKEKKK</sequence>